<comment type="caution">
    <text evidence="1">The sequence shown here is derived from an EMBL/GenBank/DDBJ whole genome shotgun (WGS) entry which is preliminary data.</text>
</comment>
<dbReference type="RefSeq" id="WP_182583169.1">
    <property type="nucleotide sequence ID" value="NZ_JABVCQ010000008.1"/>
</dbReference>
<evidence type="ECO:0000313" key="2">
    <source>
        <dbReference type="Proteomes" id="UP000548632"/>
    </source>
</evidence>
<dbReference type="EMBL" id="JABVCQ010000008">
    <property type="protein sequence ID" value="MBB1125633.1"/>
    <property type="molecule type" value="Genomic_DNA"/>
</dbReference>
<protein>
    <submittedName>
        <fullName evidence="1">Uncharacterized protein</fullName>
    </submittedName>
</protein>
<name>A0A839H814_9GAMM</name>
<keyword evidence="2" id="KW-1185">Reference proteome</keyword>
<sequence>MLNRFEQIIQKVSALPDDMQEKMIEQWLEDIDNELNWQKTLQQPQERLSALAKQALNESAQGKTIVMGFDEI</sequence>
<dbReference type="Proteomes" id="UP000548632">
    <property type="component" value="Unassembled WGS sequence"/>
</dbReference>
<dbReference type="AlphaFoldDB" id="A0A839H814"/>
<reference evidence="1 2" key="1">
    <citation type="journal article" date="2020" name="Arch. Microbiol.">
        <title>The genome sequence of the giant phototrophic gammaproteobacterium Thiospirillum jenense gives insight into its physiological properties and phylogenetic relationships.</title>
        <authorList>
            <person name="Imhoff J.F."/>
            <person name="Meyer T.E."/>
            <person name="Kyndt J.A."/>
        </authorList>
    </citation>
    <scope>NUCLEOTIDE SEQUENCE [LARGE SCALE GENOMIC DNA]</scope>
    <source>
        <strain evidence="1 2">DSM 216</strain>
    </source>
</reference>
<gene>
    <name evidence="1" type="ORF">HUK38_05215</name>
</gene>
<proteinExistence type="predicted"/>
<accession>A0A839H814</accession>
<evidence type="ECO:0000313" key="1">
    <source>
        <dbReference type="EMBL" id="MBB1125633.1"/>
    </source>
</evidence>
<organism evidence="1 2">
    <name type="scientific">Thiospirillum jenense</name>
    <dbReference type="NCBI Taxonomy" id="1653858"/>
    <lineage>
        <taxon>Bacteria</taxon>
        <taxon>Pseudomonadati</taxon>
        <taxon>Pseudomonadota</taxon>
        <taxon>Gammaproteobacteria</taxon>
        <taxon>Chromatiales</taxon>
        <taxon>Chromatiaceae</taxon>
        <taxon>Thiospirillum</taxon>
    </lineage>
</organism>